<sequence length="143" mass="15914">MLEERASAIHIENLGASADKQHGKFASKDRIHESELPVVTPKIGLVGVFARFLVIAFGVDIPSSCEHESVNPVENAVRDVHRGGLWGQQHRNTSRTRHALDVSRMQERRIDIPHARLCLLTVCRDADDGLTRGAQNREHAPSQ</sequence>
<reference evidence="1" key="1">
    <citation type="submission" date="2020-05" db="EMBL/GenBank/DDBJ databases">
        <authorList>
            <person name="Chiriac C."/>
            <person name="Salcher M."/>
            <person name="Ghai R."/>
            <person name="Kavagutti S V."/>
        </authorList>
    </citation>
    <scope>NUCLEOTIDE SEQUENCE</scope>
</reference>
<evidence type="ECO:0000313" key="1">
    <source>
        <dbReference type="EMBL" id="CAB4870230.1"/>
    </source>
</evidence>
<name>A0A6J7DL66_9ZZZZ</name>
<proteinExistence type="predicted"/>
<dbReference type="AlphaFoldDB" id="A0A6J7DL66"/>
<organism evidence="1">
    <name type="scientific">freshwater metagenome</name>
    <dbReference type="NCBI Taxonomy" id="449393"/>
    <lineage>
        <taxon>unclassified sequences</taxon>
        <taxon>metagenomes</taxon>
        <taxon>ecological metagenomes</taxon>
    </lineage>
</organism>
<accession>A0A6J7DL66</accession>
<gene>
    <name evidence="1" type="ORF">UFOPK3364_00709</name>
</gene>
<dbReference type="EMBL" id="CAFBLO010000063">
    <property type="protein sequence ID" value="CAB4870230.1"/>
    <property type="molecule type" value="Genomic_DNA"/>
</dbReference>
<protein>
    <submittedName>
        <fullName evidence="1">Unannotated protein</fullName>
    </submittedName>
</protein>